<dbReference type="GO" id="GO:0005886">
    <property type="term" value="C:plasma membrane"/>
    <property type="evidence" value="ECO:0007669"/>
    <property type="project" value="UniProtKB-SubCell"/>
</dbReference>
<gene>
    <name evidence="8" type="ORF">SAMN04488125_13127</name>
</gene>
<evidence type="ECO:0000256" key="1">
    <source>
        <dbReference type="ARBA" id="ARBA00004651"/>
    </source>
</evidence>
<feature type="transmembrane region" description="Helical" evidence="7">
    <location>
        <begin position="291"/>
        <end position="318"/>
    </location>
</feature>
<dbReference type="Pfam" id="PF13440">
    <property type="entry name" value="Polysacc_synt_3"/>
    <property type="match status" value="1"/>
</dbReference>
<organism evidence="8 9">
    <name type="scientific">Methylorubrum salsuginis</name>
    <dbReference type="NCBI Taxonomy" id="414703"/>
    <lineage>
        <taxon>Bacteria</taxon>
        <taxon>Pseudomonadati</taxon>
        <taxon>Pseudomonadota</taxon>
        <taxon>Alphaproteobacteria</taxon>
        <taxon>Hyphomicrobiales</taxon>
        <taxon>Methylobacteriaceae</taxon>
        <taxon>Methylorubrum</taxon>
    </lineage>
</organism>
<keyword evidence="9" id="KW-1185">Reference proteome</keyword>
<keyword evidence="3" id="KW-1003">Cell membrane</keyword>
<evidence type="ECO:0000313" key="9">
    <source>
        <dbReference type="Proteomes" id="UP000198804"/>
    </source>
</evidence>
<feature type="transmembrane region" description="Helical" evidence="7">
    <location>
        <begin position="90"/>
        <end position="111"/>
    </location>
</feature>
<dbReference type="RefSeq" id="WP_165616540.1">
    <property type="nucleotide sequence ID" value="NZ_FOSV01000031.1"/>
</dbReference>
<evidence type="ECO:0000256" key="7">
    <source>
        <dbReference type="SAM" id="Phobius"/>
    </source>
</evidence>
<reference evidence="9" key="1">
    <citation type="submission" date="2016-10" db="EMBL/GenBank/DDBJ databases">
        <authorList>
            <person name="Varghese N."/>
            <person name="Submissions S."/>
        </authorList>
    </citation>
    <scope>NUCLEOTIDE SEQUENCE [LARGE SCALE GENOMIC DNA]</scope>
    <source>
        <strain evidence="9">CGMCC 1.6474</strain>
    </source>
</reference>
<evidence type="ECO:0000256" key="5">
    <source>
        <dbReference type="ARBA" id="ARBA00022989"/>
    </source>
</evidence>
<evidence type="ECO:0000256" key="6">
    <source>
        <dbReference type="ARBA" id="ARBA00023136"/>
    </source>
</evidence>
<evidence type="ECO:0000313" key="8">
    <source>
        <dbReference type="EMBL" id="SFL93613.1"/>
    </source>
</evidence>
<dbReference type="PANTHER" id="PTHR30250:SF10">
    <property type="entry name" value="LIPOPOLYSACCHARIDE BIOSYNTHESIS PROTEIN WZXC"/>
    <property type="match status" value="1"/>
</dbReference>
<name>A0A1I4LS20_9HYPH</name>
<protein>
    <submittedName>
        <fullName evidence="8">Membrane protein involved in the export of O-antigen and teichoic acid</fullName>
    </submittedName>
</protein>
<keyword evidence="6 7" id="KW-0472">Membrane</keyword>
<evidence type="ECO:0000256" key="2">
    <source>
        <dbReference type="ARBA" id="ARBA00007430"/>
    </source>
</evidence>
<dbReference type="AlphaFoldDB" id="A0A1I4LS20"/>
<feature type="transmembrane region" description="Helical" evidence="7">
    <location>
        <begin position="330"/>
        <end position="354"/>
    </location>
</feature>
<feature type="transmembrane region" description="Helical" evidence="7">
    <location>
        <begin position="366"/>
        <end position="389"/>
    </location>
</feature>
<feature type="transmembrane region" description="Helical" evidence="7">
    <location>
        <begin position="117"/>
        <end position="137"/>
    </location>
</feature>
<dbReference type="Proteomes" id="UP000198804">
    <property type="component" value="Unassembled WGS sequence"/>
</dbReference>
<comment type="subcellular location">
    <subcellularLocation>
        <location evidence="1">Cell membrane</location>
        <topology evidence="1">Multi-pass membrane protein</topology>
    </subcellularLocation>
</comment>
<evidence type="ECO:0000256" key="3">
    <source>
        <dbReference type="ARBA" id="ARBA00022475"/>
    </source>
</evidence>
<dbReference type="PANTHER" id="PTHR30250">
    <property type="entry name" value="PST FAMILY PREDICTED COLANIC ACID TRANSPORTER"/>
    <property type="match status" value="1"/>
</dbReference>
<evidence type="ECO:0000256" key="4">
    <source>
        <dbReference type="ARBA" id="ARBA00022692"/>
    </source>
</evidence>
<keyword evidence="5 7" id="KW-1133">Transmembrane helix</keyword>
<dbReference type="EMBL" id="FOSV01000031">
    <property type="protein sequence ID" value="SFL93613.1"/>
    <property type="molecule type" value="Genomic_DNA"/>
</dbReference>
<keyword evidence="4 7" id="KW-0812">Transmembrane</keyword>
<feature type="transmembrane region" description="Helical" evidence="7">
    <location>
        <begin position="409"/>
        <end position="432"/>
    </location>
</feature>
<dbReference type="STRING" id="414703.SAMN04488125_13127"/>
<accession>A0A1I4LS20</accession>
<comment type="similarity">
    <text evidence="2">Belongs to the polysaccharide synthase family.</text>
</comment>
<dbReference type="InterPro" id="IPR050833">
    <property type="entry name" value="Poly_Biosynth_Transport"/>
</dbReference>
<feature type="transmembrane region" description="Helical" evidence="7">
    <location>
        <begin position="6"/>
        <end position="28"/>
    </location>
</feature>
<sequence>MSVAALGRSVVLGGAAWTIGTYVAVVAVRFGSNIVLSRLIAPEVFGMVAIVSAVRAGADLLSDVGIGQSVVTHPDGEKAAFRDTAWTVQLIRGLLLFAACLMLAGPVADLYGVPEAVIQLGAVTVALLGATSTSIYLLQRRLQLARLNLFDLAQDVISSVSVLCLAALSPTIWAILAANILAATVRVAMSFLLPEARNRPALQRDHARAILRFGKWIFAWSFLGFLCLNVDRLYLGQAVPLAVLGVYGIARTMADLPAMLAGRLGHSLIFPLVSASASLPRGSLRREIAPLRLHFLLAAALCLAGAIALGDCAIRAIYDPRYAEAGWMLPLLLAGTWGTVLCATNEYVLIGLGRPQYSAAGNCLKLAYLILALPAGFGAAGLTGAILVLASAEAVRYAALLAGPIRERIAFRGQDLLATLMLVGLVAVFTLLRHEAGFGTAFDGIPLPGGPPP</sequence>
<proteinExistence type="inferred from homology"/>